<dbReference type="STRING" id="1460663.A0A177CV77"/>
<evidence type="ECO:0000256" key="4">
    <source>
        <dbReference type="ARBA" id="ARBA00022970"/>
    </source>
</evidence>
<reference evidence="9 10" key="1">
    <citation type="submission" date="2016-05" db="EMBL/GenBank/DDBJ databases">
        <title>Comparative analysis of secretome profiles of manganese(II)-oxidizing ascomycete fungi.</title>
        <authorList>
            <consortium name="DOE Joint Genome Institute"/>
            <person name="Zeiner C.A."/>
            <person name="Purvine S.O."/>
            <person name="Zink E.M."/>
            <person name="Wu S."/>
            <person name="Pasa-Tolic L."/>
            <person name="Chaput D.L."/>
            <person name="Haridas S."/>
            <person name="Grigoriev I.V."/>
            <person name="Santelli C.M."/>
            <person name="Hansel C.M."/>
        </authorList>
    </citation>
    <scope>NUCLEOTIDE SEQUENCE [LARGE SCALE GENOMIC DNA]</scope>
    <source>
        <strain evidence="9 10">AP3s5-JAC2a</strain>
    </source>
</reference>
<gene>
    <name evidence="9" type="ORF">CC84DRAFT_1082424</name>
</gene>
<keyword evidence="3 7" id="KW-0812">Transmembrane</keyword>
<feature type="transmembrane region" description="Helical" evidence="7">
    <location>
        <begin position="12"/>
        <end position="39"/>
    </location>
</feature>
<dbReference type="InterPro" id="IPR004840">
    <property type="entry name" value="Amino_acid_permease_CS"/>
</dbReference>
<sequence>GEVLNVAGPGLAVVAFLLATSVFWCVVSCLGEMTALFPIQGPLFEFPARYLDDAVGYAVGWMAWFSWAVTISSQALAVAAHTIIYFNFGT</sequence>
<dbReference type="InParanoid" id="A0A177CV77"/>
<dbReference type="GO" id="GO:0015171">
    <property type="term" value="F:amino acid transmembrane transporter activity"/>
    <property type="evidence" value="ECO:0007669"/>
    <property type="project" value="TreeGrafter"/>
</dbReference>
<evidence type="ECO:0000313" key="9">
    <source>
        <dbReference type="EMBL" id="OAG11121.1"/>
    </source>
</evidence>
<proteinExistence type="predicted"/>
<protein>
    <recommendedName>
        <fullName evidence="8">Amino acid permease/ SLC12A domain-containing protein</fullName>
    </recommendedName>
</protein>
<dbReference type="OrthoDB" id="3900342at2759"/>
<dbReference type="RefSeq" id="XP_018041486.1">
    <property type="nucleotide sequence ID" value="XM_018173981.1"/>
</dbReference>
<dbReference type="PANTHER" id="PTHR43341">
    <property type="entry name" value="AMINO ACID PERMEASE"/>
    <property type="match status" value="1"/>
</dbReference>
<dbReference type="EMBL" id="KV441549">
    <property type="protein sequence ID" value="OAG11121.1"/>
    <property type="molecule type" value="Genomic_DNA"/>
</dbReference>
<dbReference type="AlphaFoldDB" id="A0A177CV77"/>
<evidence type="ECO:0000313" key="10">
    <source>
        <dbReference type="Proteomes" id="UP000077069"/>
    </source>
</evidence>
<evidence type="ECO:0000256" key="2">
    <source>
        <dbReference type="ARBA" id="ARBA00022448"/>
    </source>
</evidence>
<keyword evidence="4" id="KW-0029">Amino-acid transport</keyword>
<comment type="subcellular location">
    <subcellularLocation>
        <location evidence="1">Membrane</location>
        <topology evidence="1">Multi-pass membrane protein</topology>
    </subcellularLocation>
</comment>
<dbReference type="InterPro" id="IPR004841">
    <property type="entry name" value="AA-permease/SLC12A_dom"/>
</dbReference>
<feature type="transmembrane region" description="Helical" evidence="7">
    <location>
        <begin position="59"/>
        <end position="86"/>
    </location>
</feature>
<dbReference type="PANTHER" id="PTHR43341:SF35">
    <property type="entry name" value="ACID TRANSPORTER, PUTATIVE-RELATED"/>
    <property type="match status" value="1"/>
</dbReference>
<evidence type="ECO:0000256" key="7">
    <source>
        <dbReference type="SAM" id="Phobius"/>
    </source>
</evidence>
<dbReference type="InterPro" id="IPR050524">
    <property type="entry name" value="APC_YAT"/>
</dbReference>
<name>A0A177CV77_9PLEO</name>
<keyword evidence="10" id="KW-1185">Reference proteome</keyword>
<feature type="non-terminal residue" evidence="9">
    <location>
        <position position="1"/>
    </location>
</feature>
<keyword evidence="2" id="KW-0813">Transport</keyword>
<dbReference type="Pfam" id="PF00324">
    <property type="entry name" value="AA_permease"/>
    <property type="match status" value="1"/>
</dbReference>
<evidence type="ECO:0000256" key="5">
    <source>
        <dbReference type="ARBA" id="ARBA00022989"/>
    </source>
</evidence>
<evidence type="ECO:0000256" key="3">
    <source>
        <dbReference type="ARBA" id="ARBA00022692"/>
    </source>
</evidence>
<keyword evidence="5 7" id="KW-1133">Transmembrane helix</keyword>
<dbReference type="PROSITE" id="PS00218">
    <property type="entry name" value="AMINO_ACID_PERMEASE_1"/>
    <property type="match status" value="1"/>
</dbReference>
<evidence type="ECO:0000256" key="6">
    <source>
        <dbReference type="ARBA" id="ARBA00023136"/>
    </source>
</evidence>
<evidence type="ECO:0000259" key="8">
    <source>
        <dbReference type="Pfam" id="PF00324"/>
    </source>
</evidence>
<keyword evidence="6 7" id="KW-0472">Membrane</keyword>
<accession>A0A177CV77</accession>
<dbReference type="Gene3D" id="1.20.1740.10">
    <property type="entry name" value="Amino acid/polyamine transporter I"/>
    <property type="match status" value="1"/>
</dbReference>
<dbReference type="GO" id="GO:0016020">
    <property type="term" value="C:membrane"/>
    <property type="evidence" value="ECO:0007669"/>
    <property type="project" value="UniProtKB-SubCell"/>
</dbReference>
<feature type="domain" description="Amino acid permease/ SLC12A" evidence="8">
    <location>
        <begin position="3"/>
        <end position="85"/>
    </location>
</feature>
<dbReference type="GeneID" id="28757467"/>
<dbReference type="Proteomes" id="UP000077069">
    <property type="component" value="Unassembled WGS sequence"/>
</dbReference>
<evidence type="ECO:0000256" key="1">
    <source>
        <dbReference type="ARBA" id="ARBA00004141"/>
    </source>
</evidence>
<organism evidence="9 10">
    <name type="scientific">Paraphaeosphaeria sporulosa</name>
    <dbReference type="NCBI Taxonomy" id="1460663"/>
    <lineage>
        <taxon>Eukaryota</taxon>
        <taxon>Fungi</taxon>
        <taxon>Dikarya</taxon>
        <taxon>Ascomycota</taxon>
        <taxon>Pezizomycotina</taxon>
        <taxon>Dothideomycetes</taxon>
        <taxon>Pleosporomycetidae</taxon>
        <taxon>Pleosporales</taxon>
        <taxon>Massarineae</taxon>
        <taxon>Didymosphaeriaceae</taxon>
        <taxon>Paraphaeosphaeria</taxon>
    </lineage>
</organism>